<evidence type="ECO:0000256" key="2">
    <source>
        <dbReference type="ARBA" id="ARBA00023125"/>
    </source>
</evidence>
<dbReference type="InterPro" id="IPR007889">
    <property type="entry name" value="HTH_Psq"/>
</dbReference>
<dbReference type="GO" id="GO:0003677">
    <property type="term" value="F:DNA binding"/>
    <property type="evidence" value="ECO:0007669"/>
    <property type="project" value="UniProtKB-UniRule"/>
</dbReference>
<gene>
    <name evidence="7" type="ORF">HICCMSTLAB_LOCUS2984</name>
</gene>
<feature type="domain" description="HTH psq-type" evidence="5">
    <location>
        <begin position="12"/>
        <end position="64"/>
    </location>
</feature>
<dbReference type="EMBL" id="CAJNRD030001117">
    <property type="protein sequence ID" value="CAG5079328.1"/>
    <property type="molecule type" value="Genomic_DNA"/>
</dbReference>
<evidence type="ECO:0008006" key="9">
    <source>
        <dbReference type="Google" id="ProtNLM"/>
    </source>
</evidence>
<keyword evidence="2 4" id="KW-0238">DNA-binding</keyword>
<organism evidence="7 8">
    <name type="scientific">Cotesia congregata</name>
    <name type="common">Parasitoid wasp</name>
    <name type="synonym">Apanteles congregatus</name>
    <dbReference type="NCBI Taxonomy" id="51543"/>
    <lineage>
        <taxon>Eukaryota</taxon>
        <taxon>Metazoa</taxon>
        <taxon>Ecdysozoa</taxon>
        <taxon>Arthropoda</taxon>
        <taxon>Hexapoda</taxon>
        <taxon>Insecta</taxon>
        <taxon>Pterygota</taxon>
        <taxon>Neoptera</taxon>
        <taxon>Endopterygota</taxon>
        <taxon>Hymenoptera</taxon>
        <taxon>Apocrita</taxon>
        <taxon>Ichneumonoidea</taxon>
        <taxon>Braconidae</taxon>
        <taxon>Microgastrinae</taxon>
        <taxon>Cotesia</taxon>
    </lineage>
</organism>
<evidence type="ECO:0000259" key="6">
    <source>
        <dbReference type="PROSITE" id="PS51253"/>
    </source>
</evidence>
<dbReference type="OrthoDB" id="7697906at2759"/>
<dbReference type="GO" id="GO:0005634">
    <property type="term" value="C:nucleus"/>
    <property type="evidence" value="ECO:0007669"/>
    <property type="project" value="UniProtKB-SubCell"/>
</dbReference>
<dbReference type="AlphaFoldDB" id="A0A8J2MAS7"/>
<dbReference type="Pfam" id="PF05225">
    <property type="entry name" value="HTH_psq"/>
    <property type="match status" value="1"/>
</dbReference>
<protein>
    <recommendedName>
        <fullName evidence="9">HTH CENPB-type domain-containing protein</fullName>
    </recommendedName>
</protein>
<dbReference type="Proteomes" id="UP000786811">
    <property type="component" value="Unassembled WGS sequence"/>
</dbReference>
<evidence type="ECO:0000256" key="1">
    <source>
        <dbReference type="ARBA" id="ARBA00004123"/>
    </source>
</evidence>
<reference evidence="7" key="1">
    <citation type="submission" date="2021-04" db="EMBL/GenBank/DDBJ databases">
        <authorList>
            <person name="Chebbi M.A.C M."/>
        </authorList>
    </citation>
    <scope>NUCLEOTIDE SEQUENCE</scope>
</reference>
<evidence type="ECO:0000313" key="7">
    <source>
        <dbReference type="EMBL" id="CAG5079328.1"/>
    </source>
</evidence>
<evidence type="ECO:0000259" key="5">
    <source>
        <dbReference type="PROSITE" id="PS50960"/>
    </source>
</evidence>
<dbReference type="SUPFAM" id="SSF46689">
    <property type="entry name" value="Homeodomain-like"/>
    <property type="match status" value="1"/>
</dbReference>
<name>A0A8J2MAS7_COTCN</name>
<dbReference type="InterPro" id="IPR009057">
    <property type="entry name" value="Homeodomain-like_sf"/>
</dbReference>
<dbReference type="Pfam" id="PF03221">
    <property type="entry name" value="HTH_Tnp_Tc5"/>
    <property type="match status" value="1"/>
</dbReference>
<sequence>MTPKAPAKKKKSVQNRQRCQYTPEDLENAVNSIRNSELSMNKASQMYNIPKATLSIKVKQNHAVQCKLGRSTILTTDEEDKIKNWILNKAKLGFPMCREDIKNAVQKVLKETKRDNPVIDDRPGRKWMELFLNRHPEISLRNSEVLSKARACVTEEGIREWFTGLQNHIEIDQKINFSFNY</sequence>
<evidence type="ECO:0000313" key="8">
    <source>
        <dbReference type="Proteomes" id="UP000786811"/>
    </source>
</evidence>
<dbReference type="Gene3D" id="1.10.10.60">
    <property type="entry name" value="Homeodomain-like"/>
    <property type="match status" value="1"/>
</dbReference>
<keyword evidence="3 4" id="KW-0539">Nucleus</keyword>
<comment type="subcellular location">
    <subcellularLocation>
        <location evidence="1 4">Nucleus</location>
    </subcellularLocation>
</comment>
<accession>A0A8J2MAS7</accession>
<dbReference type="PROSITE" id="PS51253">
    <property type="entry name" value="HTH_CENPB"/>
    <property type="match status" value="1"/>
</dbReference>
<feature type="domain" description="HTH CENPB-type" evidence="6">
    <location>
        <begin position="66"/>
        <end position="141"/>
    </location>
</feature>
<dbReference type="InterPro" id="IPR006600">
    <property type="entry name" value="HTH_CenpB_DNA-bd_dom"/>
</dbReference>
<comment type="caution">
    <text evidence="7">The sequence shown here is derived from an EMBL/GenBank/DDBJ whole genome shotgun (WGS) entry which is preliminary data.</text>
</comment>
<evidence type="ECO:0000256" key="4">
    <source>
        <dbReference type="PROSITE-ProRule" id="PRU00320"/>
    </source>
</evidence>
<dbReference type="PROSITE" id="PS50960">
    <property type="entry name" value="HTH_PSQ"/>
    <property type="match status" value="1"/>
</dbReference>
<evidence type="ECO:0000256" key="3">
    <source>
        <dbReference type="ARBA" id="ARBA00023242"/>
    </source>
</evidence>
<proteinExistence type="predicted"/>
<feature type="DNA-binding region" description="H-T-H motif" evidence="4">
    <location>
        <begin position="40"/>
        <end position="60"/>
    </location>
</feature>
<keyword evidence="8" id="KW-1185">Reference proteome</keyword>